<dbReference type="GO" id="GO:0044780">
    <property type="term" value="P:bacterial-type flagellum assembly"/>
    <property type="evidence" value="ECO:0007669"/>
    <property type="project" value="InterPro"/>
</dbReference>
<reference evidence="4" key="1">
    <citation type="submission" date="2021-03" db="EMBL/GenBank/DDBJ databases">
        <title>Antimicrobial resistance genes in bacteria isolated from Japanese honey, and their potential for conferring macrolide and lincosamide resistance in the American foulbrood pathogen Paenibacillus larvae.</title>
        <authorList>
            <person name="Okamoto M."/>
            <person name="Kumagai M."/>
            <person name="Kanamori H."/>
            <person name="Takamatsu D."/>
        </authorList>
    </citation>
    <scope>NUCLEOTIDE SEQUENCE</scope>
    <source>
        <strain evidence="4">J40TS1</strain>
    </source>
</reference>
<dbReference type="PANTHER" id="PTHR39190:SF1">
    <property type="entry name" value="FLAGELLAR ASSEMBLY FACTOR FLIW"/>
    <property type="match status" value="1"/>
</dbReference>
<accession>A0A919YXN4</accession>
<keyword evidence="4" id="KW-0969">Cilium</keyword>
<keyword evidence="4" id="KW-0282">Flagellum</keyword>
<evidence type="ECO:0000256" key="3">
    <source>
        <dbReference type="ARBA" id="ARBA00022845"/>
    </source>
</evidence>
<comment type="caution">
    <text evidence="4">The sequence shown here is derived from an EMBL/GenBank/DDBJ whole genome shotgun (WGS) entry which is preliminary data.</text>
</comment>
<dbReference type="InterPro" id="IPR024046">
    <property type="entry name" value="Flagellar_assmbl_FliW_dom_sf"/>
</dbReference>
<sequence length="152" mass="17013">MGEKAATNIVIHSQLYGELQPEQHQIYEFQQGIIGFSHLNQFALLPYEDTQLFILQSFHEEISLLLLPAVMSGNNEGFHVDEATIAALGVDKADEIVAFYILRFIDSQPYVNLKAPILIVPKKQKGCQFVLTDDLVGVRERLILAGEADART</sequence>
<keyword evidence="3" id="KW-0810">Translation regulation</keyword>
<dbReference type="SUPFAM" id="SSF141457">
    <property type="entry name" value="BH3618-like"/>
    <property type="match status" value="1"/>
</dbReference>
<dbReference type="Gene3D" id="2.30.290.10">
    <property type="entry name" value="BH3618-like"/>
    <property type="match status" value="1"/>
</dbReference>
<keyword evidence="2" id="KW-1005">Bacterial flagellum biogenesis</keyword>
<dbReference type="InterPro" id="IPR003775">
    <property type="entry name" value="Flagellar_assembly_factor_FliW"/>
</dbReference>
<dbReference type="RefSeq" id="WP_213519748.1">
    <property type="nucleotide sequence ID" value="NZ_BOSE01000012.1"/>
</dbReference>
<keyword evidence="5" id="KW-1185">Reference proteome</keyword>
<keyword evidence="4" id="KW-0966">Cell projection</keyword>
<evidence type="ECO:0000256" key="2">
    <source>
        <dbReference type="ARBA" id="ARBA00022795"/>
    </source>
</evidence>
<dbReference type="EMBL" id="BOSE01000012">
    <property type="protein sequence ID" value="GIP19091.1"/>
    <property type="molecule type" value="Genomic_DNA"/>
</dbReference>
<evidence type="ECO:0000313" key="5">
    <source>
        <dbReference type="Proteomes" id="UP000683139"/>
    </source>
</evidence>
<evidence type="ECO:0000256" key="1">
    <source>
        <dbReference type="ARBA" id="ARBA00022490"/>
    </source>
</evidence>
<protein>
    <submittedName>
        <fullName evidence="4">Flagellar assembly factor FliW</fullName>
    </submittedName>
</protein>
<dbReference type="GO" id="GO:0006417">
    <property type="term" value="P:regulation of translation"/>
    <property type="evidence" value="ECO:0007669"/>
    <property type="project" value="UniProtKB-KW"/>
</dbReference>
<dbReference type="PANTHER" id="PTHR39190">
    <property type="entry name" value="FLAGELLAR ASSEMBLY FACTOR FLIW"/>
    <property type="match status" value="1"/>
</dbReference>
<dbReference type="Pfam" id="PF02623">
    <property type="entry name" value="FliW"/>
    <property type="match status" value="1"/>
</dbReference>
<keyword evidence="1" id="KW-0963">Cytoplasm</keyword>
<gene>
    <name evidence="4" type="primary">fliW</name>
    <name evidence="4" type="ORF">J40TS1_47330</name>
</gene>
<proteinExistence type="predicted"/>
<evidence type="ECO:0000313" key="4">
    <source>
        <dbReference type="EMBL" id="GIP19091.1"/>
    </source>
</evidence>
<organism evidence="4 5">
    <name type="scientific">Paenibacillus montaniterrae</name>
    <dbReference type="NCBI Taxonomy" id="429341"/>
    <lineage>
        <taxon>Bacteria</taxon>
        <taxon>Bacillati</taxon>
        <taxon>Bacillota</taxon>
        <taxon>Bacilli</taxon>
        <taxon>Bacillales</taxon>
        <taxon>Paenibacillaceae</taxon>
        <taxon>Paenibacillus</taxon>
    </lineage>
</organism>
<name>A0A919YXN4_9BACL</name>
<dbReference type="AlphaFoldDB" id="A0A919YXN4"/>
<dbReference type="Proteomes" id="UP000683139">
    <property type="component" value="Unassembled WGS sequence"/>
</dbReference>